<keyword evidence="2" id="KW-1185">Reference proteome</keyword>
<gene>
    <name evidence="1" type="ordered locus">Nham_4170</name>
</gene>
<proteinExistence type="predicted"/>
<geneLocation type="plasmid" evidence="2">
    <name>pNITHX1</name>
</geneLocation>
<dbReference type="KEGG" id="nha:Nham_4170"/>
<dbReference type="HOGENOM" id="CLU_2826730_0_0_5"/>
<dbReference type="EMBL" id="CP000320">
    <property type="protein sequence ID" value="ABE64795.1"/>
    <property type="molecule type" value="Genomic_DNA"/>
</dbReference>
<evidence type="ECO:0000313" key="2">
    <source>
        <dbReference type="Proteomes" id="UP000001953"/>
    </source>
</evidence>
<accession>Q1QG52</accession>
<dbReference type="AlphaFoldDB" id="Q1QG52"/>
<organism evidence="1 2">
    <name type="scientific">Nitrobacter hamburgensis (strain DSM 10229 / NCIMB 13809 / X14)</name>
    <dbReference type="NCBI Taxonomy" id="323097"/>
    <lineage>
        <taxon>Bacteria</taxon>
        <taxon>Pseudomonadati</taxon>
        <taxon>Pseudomonadota</taxon>
        <taxon>Alphaproteobacteria</taxon>
        <taxon>Hyphomicrobiales</taxon>
        <taxon>Nitrobacteraceae</taxon>
        <taxon>Nitrobacter</taxon>
    </lineage>
</organism>
<reference evidence="2" key="1">
    <citation type="submission" date="2006-03" db="EMBL/GenBank/DDBJ databases">
        <title>Complete sequence of plasmid 1 of Nitrobacter hamburgensis X14.</title>
        <authorList>
            <consortium name="US DOE Joint Genome Institute"/>
            <person name="Copeland A."/>
            <person name="Lucas S."/>
            <person name="Lapidus A."/>
            <person name="Barry K."/>
            <person name="Detter J.C."/>
            <person name="Glavina del Rio T."/>
            <person name="Hammon N."/>
            <person name="Israni S."/>
            <person name="Dalin E."/>
            <person name="Tice H."/>
            <person name="Pitluck S."/>
            <person name="Chain P."/>
            <person name="Malfatti S."/>
            <person name="Shin M."/>
            <person name="Vergez L."/>
            <person name="Schmutz J."/>
            <person name="Larimer F."/>
            <person name="Land M."/>
            <person name="Hauser L."/>
            <person name="Kyrpides N."/>
            <person name="Ivanova N."/>
            <person name="Ward B."/>
            <person name="Arp D."/>
            <person name="Klotz M."/>
            <person name="Stein L."/>
            <person name="O'Mullan G."/>
            <person name="Starkenburg S."/>
            <person name="Sayavedra L."/>
            <person name="Poret-Peterson A.T."/>
            <person name="Gentry M.E."/>
            <person name="Bruce D."/>
            <person name="Richardson P."/>
        </authorList>
    </citation>
    <scope>NUCLEOTIDE SEQUENCE [LARGE SCALE GENOMIC DNA]</scope>
    <source>
        <strain evidence="2">DSM 10229 / NCIMB 13809 / X14</strain>
        <plasmid evidence="2">Plasmid pNITHX1</plasmid>
    </source>
</reference>
<sequence>MIPEARKVRLSRKDHNVLEARCRSPVTLQRDLKRARIVLLAADGRSTLSLLDSRIAHSVTTPALSP</sequence>
<dbReference type="Proteomes" id="UP000001953">
    <property type="component" value="Plasmid 1"/>
</dbReference>
<evidence type="ECO:0000313" key="1">
    <source>
        <dbReference type="EMBL" id="ABE64795.1"/>
    </source>
</evidence>
<keyword evidence="1" id="KW-0614">Plasmid</keyword>
<protein>
    <submittedName>
        <fullName evidence="1">Uncharacterized protein</fullName>
    </submittedName>
</protein>
<name>Q1QG52_NITHX</name>